<keyword evidence="3" id="KW-0813">Transport</keyword>
<organism evidence="9 10">
    <name type="scientific">Streptomyces hainanensis</name>
    <dbReference type="NCBI Taxonomy" id="402648"/>
    <lineage>
        <taxon>Bacteria</taxon>
        <taxon>Bacillati</taxon>
        <taxon>Actinomycetota</taxon>
        <taxon>Actinomycetes</taxon>
        <taxon>Kitasatosporales</taxon>
        <taxon>Streptomycetaceae</taxon>
        <taxon>Streptomyces</taxon>
    </lineage>
</organism>
<keyword evidence="4" id="KW-1003">Cell membrane</keyword>
<evidence type="ECO:0000256" key="6">
    <source>
        <dbReference type="ARBA" id="ARBA00022989"/>
    </source>
</evidence>
<accession>A0A4R4TCZ5</accession>
<comment type="caution">
    <text evidence="9">The sequence shown here is derived from an EMBL/GenBank/DDBJ whole genome shotgun (WGS) entry which is preliminary data.</text>
</comment>
<proteinExistence type="inferred from homology"/>
<dbReference type="OrthoDB" id="9803416at2"/>
<reference evidence="9 10" key="1">
    <citation type="submission" date="2019-03" db="EMBL/GenBank/DDBJ databases">
        <title>Draft genome sequences of novel Actinobacteria.</title>
        <authorList>
            <person name="Sahin N."/>
            <person name="Ay H."/>
            <person name="Saygin H."/>
        </authorList>
    </citation>
    <scope>NUCLEOTIDE SEQUENCE [LARGE SCALE GENOMIC DNA]</scope>
    <source>
        <strain evidence="9 10">DSM 41900</strain>
    </source>
</reference>
<dbReference type="GO" id="GO:0015095">
    <property type="term" value="F:magnesium ion transmembrane transporter activity"/>
    <property type="evidence" value="ECO:0007669"/>
    <property type="project" value="TreeGrafter"/>
</dbReference>
<dbReference type="GO" id="GO:0000287">
    <property type="term" value="F:magnesium ion binding"/>
    <property type="evidence" value="ECO:0007669"/>
    <property type="project" value="TreeGrafter"/>
</dbReference>
<dbReference type="Pfam" id="PF01544">
    <property type="entry name" value="CorA"/>
    <property type="match status" value="1"/>
</dbReference>
<evidence type="ECO:0000313" key="10">
    <source>
        <dbReference type="Proteomes" id="UP000295345"/>
    </source>
</evidence>
<dbReference type="SUPFAM" id="SSF144083">
    <property type="entry name" value="Magnesium transport protein CorA, transmembrane region"/>
    <property type="match status" value="1"/>
</dbReference>
<comment type="similarity">
    <text evidence="2">Belongs to the CorA metal ion transporter (MIT) (TC 1.A.35) family.</text>
</comment>
<dbReference type="InterPro" id="IPR002523">
    <property type="entry name" value="MgTranspt_CorA/ZnTranspt_ZntB"/>
</dbReference>
<dbReference type="Gene3D" id="1.20.58.340">
    <property type="entry name" value="Magnesium transport protein CorA, transmembrane region"/>
    <property type="match status" value="2"/>
</dbReference>
<dbReference type="Gene3D" id="3.30.460.20">
    <property type="entry name" value="CorA soluble domain-like"/>
    <property type="match status" value="1"/>
</dbReference>
<evidence type="ECO:0000256" key="4">
    <source>
        <dbReference type="ARBA" id="ARBA00022475"/>
    </source>
</evidence>
<keyword evidence="5 8" id="KW-0812">Transmembrane</keyword>
<keyword evidence="10" id="KW-1185">Reference proteome</keyword>
<evidence type="ECO:0000313" key="9">
    <source>
        <dbReference type="EMBL" id="TDC75378.1"/>
    </source>
</evidence>
<keyword evidence="7 8" id="KW-0472">Membrane</keyword>
<dbReference type="AlphaFoldDB" id="A0A4R4TCZ5"/>
<evidence type="ECO:0000256" key="3">
    <source>
        <dbReference type="ARBA" id="ARBA00022448"/>
    </source>
</evidence>
<dbReference type="GO" id="GO:0050897">
    <property type="term" value="F:cobalt ion binding"/>
    <property type="evidence" value="ECO:0007669"/>
    <property type="project" value="TreeGrafter"/>
</dbReference>
<evidence type="ECO:0000256" key="1">
    <source>
        <dbReference type="ARBA" id="ARBA00004651"/>
    </source>
</evidence>
<dbReference type="InterPro" id="IPR045863">
    <property type="entry name" value="CorA_TM1_TM2"/>
</dbReference>
<keyword evidence="6 8" id="KW-1133">Transmembrane helix</keyword>
<evidence type="ECO:0000256" key="7">
    <source>
        <dbReference type="ARBA" id="ARBA00023136"/>
    </source>
</evidence>
<name>A0A4R4TCZ5_9ACTN</name>
<feature type="transmembrane region" description="Helical" evidence="8">
    <location>
        <begin position="298"/>
        <end position="318"/>
    </location>
</feature>
<feature type="transmembrane region" description="Helical" evidence="8">
    <location>
        <begin position="268"/>
        <end position="286"/>
    </location>
</feature>
<dbReference type="PANTHER" id="PTHR46494">
    <property type="entry name" value="CORA FAMILY METAL ION TRANSPORTER (EUROFUNG)"/>
    <property type="match status" value="1"/>
</dbReference>
<dbReference type="SUPFAM" id="SSF143865">
    <property type="entry name" value="CorA soluble domain-like"/>
    <property type="match status" value="1"/>
</dbReference>
<dbReference type="GO" id="GO:0015087">
    <property type="term" value="F:cobalt ion transmembrane transporter activity"/>
    <property type="evidence" value="ECO:0007669"/>
    <property type="project" value="TreeGrafter"/>
</dbReference>
<protein>
    <submittedName>
        <fullName evidence="9">Magnesium transporter</fullName>
    </submittedName>
</protein>
<dbReference type="GO" id="GO:0005886">
    <property type="term" value="C:plasma membrane"/>
    <property type="evidence" value="ECO:0007669"/>
    <property type="project" value="UniProtKB-SubCell"/>
</dbReference>
<dbReference type="Proteomes" id="UP000295345">
    <property type="component" value="Unassembled WGS sequence"/>
</dbReference>
<sequence>MARTRLYRGGSLVREDFPVHDISECLADPDSVVWLDLHQPGREVLDRVGQAFGIHELALEDAGKEGQRPKIDRYHAHEFLSAYGVAMDERSGELVTSELAVFVTPQALITVRKDDGIDMGDVLARWDDAPELTAQGVGFLLHGLLDHLVDGYFVAVQQLDDNIEGLEDLLFSEGPRVVRDVQRRAYELRKSLVGFRRVVLPMREVINTLMRPTLHVVTEPLMPYYQDVYDHVLRATEWTESLRDLVGSVMETNLAVQANRMNEIMKQVTSWAAIIAVPTAITGFYGQNLPYPGFDDHVGLLTSSALIVVITVLLFFAFKRQDWL</sequence>
<dbReference type="PANTHER" id="PTHR46494:SF1">
    <property type="entry name" value="CORA FAMILY METAL ION TRANSPORTER (EUROFUNG)"/>
    <property type="match status" value="1"/>
</dbReference>
<dbReference type="RefSeq" id="WP_132818103.1">
    <property type="nucleotide sequence ID" value="NZ_SMKI01000109.1"/>
</dbReference>
<dbReference type="InterPro" id="IPR045861">
    <property type="entry name" value="CorA_cytoplasmic_dom"/>
</dbReference>
<evidence type="ECO:0000256" key="2">
    <source>
        <dbReference type="ARBA" id="ARBA00009765"/>
    </source>
</evidence>
<dbReference type="EMBL" id="SMKI01000109">
    <property type="protein sequence ID" value="TDC75378.1"/>
    <property type="molecule type" value="Genomic_DNA"/>
</dbReference>
<evidence type="ECO:0000256" key="8">
    <source>
        <dbReference type="SAM" id="Phobius"/>
    </source>
</evidence>
<evidence type="ECO:0000256" key="5">
    <source>
        <dbReference type="ARBA" id="ARBA00022692"/>
    </source>
</evidence>
<comment type="subcellular location">
    <subcellularLocation>
        <location evidence="1">Cell membrane</location>
        <topology evidence="1">Multi-pass membrane protein</topology>
    </subcellularLocation>
</comment>
<dbReference type="CDD" id="cd12822">
    <property type="entry name" value="TmCorA-like"/>
    <property type="match status" value="1"/>
</dbReference>
<gene>
    <name evidence="9" type="ORF">E1283_12725</name>
</gene>